<dbReference type="SUPFAM" id="SSF140683">
    <property type="entry name" value="SP0561-like"/>
    <property type="match status" value="1"/>
</dbReference>
<accession>A0AAU6R7E2</accession>
<dbReference type="NCBIfam" id="TIGR03652">
    <property type="entry name" value="FeS_repair_RIC"/>
    <property type="match status" value="1"/>
</dbReference>
<keyword evidence="4" id="KW-0408">Iron</keyword>
<evidence type="ECO:0000256" key="4">
    <source>
        <dbReference type="ARBA" id="ARBA00023004"/>
    </source>
</evidence>
<sequence>MITANMKVSDIVKQLPKAADILRKNRIDFCCGGDISLSEAIHEKSAPIETLLEEINQLDNESSDGLGLDVQYLDNRSLINYIQNKYHKPLEEEFRNLMPYITKVAKVHGERHPHLIEMKTLVMKLRDELIEHTKDEDDTVFPLIIEYSDNPTEELRAQLKPHIDELESEHDGAGGMLKRLREITNDFTPPLDACGTYRVVYQRLAMLERETFQHVHLENNVLFERL</sequence>
<evidence type="ECO:0000256" key="1">
    <source>
        <dbReference type="ARBA" id="ARBA00004496"/>
    </source>
</evidence>
<dbReference type="PANTHER" id="PTHR36438">
    <property type="entry name" value="IRON-SULFUR CLUSTER REPAIR PROTEIN YTFE"/>
    <property type="match status" value="1"/>
</dbReference>
<keyword evidence="2" id="KW-0963">Cytoplasm</keyword>
<feature type="domain" description="Hemerythrin-like" evidence="5">
    <location>
        <begin position="84"/>
        <end position="226"/>
    </location>
</feature>
<name>A0AAU6R7E2_9STAP</name>
<dbReference type="Gene3D" id="1.20.120.520">
    <property type="entry name" value="nmb1532 protein domain like"/>
    <property type="match status" value="1"/>
</dbReference>
<gene>
    <name evidence="6" type="primary">ric</name>
    <name evidence="6" type="ORF">QA541_08885</name>
</gene>
<dbReference type="Gene3D" id="1.10.3910.10">
    <property type="entry name" value="SP0561-like"/>
    <property type="match status" value="1"/>
</dbReference>
<dbReference type="Pfam" id="PF01814">
    <property type="entry name" value="Hemerythrin"/>
    <property type="match status" value="1"/>
</dbReference>
<comment type="subcellular location">
    <subcellularLocation>
        <location evidence="1">Cytoplasm</location>
    </subcellularLocation>
</comment>
<evidence type="ECO:0000313" key="6">
    <source>
        <dbReference type="EMBL" id="WZE66313.1"/>
    </source>
</evidence>
<dbReference type="EMBL" id="CP124577">
    <property type="protein sequence ID" value="WZE66313.1"/>
    <property type="molecule type" value="Genomic_DNA"/>
</dbReference>
<dbReference type="InterPro" id="IPR019903">
    <property type="entry name" value="RIC_family"/>
</dbReference>
<dbReference type="PANTHER" id="PTHR36438:SF1">
    <property type="entry name" value="IRON-SULFUR CLUSTER REPAIR PROTEIN YTFE"/>
    <property type="match status" value="1"/>
</dbReference>
<keyword evidence="3" id="KW-0479">Metal-binding</keyword>
<protein>
    <submittedName>
        <fullName evidence="6">Iron-sulfur cluster repair di-iron protein</fullName>
    </submittedName>
</protein>
<dbReference type="GO" id="GO:0005737">
    <property type="term" value="C:cytoplasm"/>
    <property type="evidence" value="ECO:0007669"/>
    <property type="project" value="UniProtKB-SubCell"/>
</dbReference>
<dbReference type="InterPro" id="IPR038062">
    <property type="entry name" value="ScdA-like_N_sf"/>
</dbReference>
<evidence type="ECO:0000256" key="2">
    <source>
        <dbReference type="ARBA" id="ARBA00022490"/>
    </source>
</evidence>
<dbReference type="Pfam" id="PF04405">
    <property type="entry name" value="ScdA_N"/>
    <property type="match status" value="1"/>
</dbReference>
<dbReference type="InterPro" id="IPR012312">
    <property type="entry name" value="Hemerythrin-like"/>
</dbReference>
<dbReference type="GO" id="GO:0046872">
    <property type="term" value="F:metal ion binding"/>
    <property type="evidence" value="ECO:0007669"/>
    <property type="project" value="UniProtKB-KW"/>
</dbReference>
<organism evidence="6">
    <name type="scientific">Macrococcus psychrotolerans</name>
    <dbReference type="NCBI Taxonomy" id="3039389"/>
    <lineage>
        <taxon>Bacteria</taxon>
        <taxon>Bacillati</taxon>
        <taxon>Bacillota</taxon>
        <taxon>Bacilli</taxon>
        <taxon>Bacillales</taxon>
        <taxon>Staphylococcaceae</taxon>
        <taxon>Macrococcus</taxon>
    </lineage>
</organism>
<dbReference type="AlphaFoldDB" id="A0AAU6R7E2"/>
<evidence type="ECO:0000256" key="3">
    <source>
        <dbReference type="ARBA" id="ARBA00022723"/>
    </source>
</evidence>
<evidence type="ECO:0000259" key="5">
    <source>
        <dbReference type="Pfam" id="PF01814"/>
    </source>
</evidence>
<reference evidence="6" key="1">
    <citation type="submission" date="2023-04" db="EMBL/GenBank/DDBJ databases">
        <title>Macrococci isolated from food, foodproducing animals, and human clinical materials.</title>
        <authorList>
            <person name="Maslanova I."/>
            <person name="Svec P."/>
            <person name="Sedlacek I."/>
            <person name="Novakova D."/>
            <person name="Keller J.E."/>
            <person name="Schwendener S."/>
            <person name="Finstrlova A."/>
            <person name="Botka T."/>
            <person name="Kovarovic V."/>
            <person name="Petras P."/>
            <person name="Perreten V."/>
            <person name="Pantucek R."/>
        </authorList>
    </citation>
    <scope>NUCLEOTIDE SEQUENCE</scope>
    <source>
        <strain evidence="6">NRL/St 21/332</strain>
    </source>
</reference>
<dbReference type="RefSeq" id="WP_420493918.1">
    <property type="nucleotide sequence ID" value="NZ_CP124577.1"/>
</dbReference>
<proteinExistence type="predicted"/>